<feature type="region of interest" description="Disordered" evidence="1">
    <location>
        <begin position="137"/>
        <end position="159"/>
    </location>
</feature>
<accession>A0A0F9B6M0</accession>
<name>A0A0F9B6M0_9ZZZZ</name>
<dbReference type="AlphaFoldDB" id="A0A0F9B6M0"/>
<reference evidence="2" key="1">
    <citation type="journal article" date="2015" name="Nature">
        <title>Complex archaea that bridge the gap between prokaryotes and eukaryotes.</title>
        <authorList>
            <person name="Spang A."/>
            <person name="Saw J.H."/>
            <person name="Jorgensen S.L."/>
            <person name="Zaremba-Niedzwiedzka K."/>
            <person name="Martijn J."/>
            <person name="Lind A.E."/>
            <person name="van Eijk R."/>
            <person name="Schleper C."/>
            <person name="Guy L."/>
            <person name="Ettema T.J."/>
        </authorList>
    </citation>
    <scope>NUCLEOTIDE SEQUENCE</scope>
</reference>
<protein>
    <submittedName>
        <fullName evidence="2">Uncharacterized protein</fullName>
    </submittedName>
</protein>
<sequence length="159" mass="17833">GPGEFPVDQIMTARWFAVEGQKNQCPVADVVFPQLSGHSVKVYPCNATRNCKRTFIKMDEDRGTGLADLHDHLRIMHDYSGQDFHYYVQENNISFDEVYGGEHAVKEATFDGATQAPAPEPDCADCDWTIKANTKRPDSALKMHRTQKHPPLKVSVATK</sequence>
<evidence type="ECO:0000256" key="1">
    <source>
        <dbReference type="SAM" id="MobiDB-lite"/>
    </source>
</evidence>
<comment type="caution">
    <text evidence="2">The sequence shown here is derived from an EMBL/GenBank/DDBJ whole genome shotgun (WGS) entry which is preliminary data.</text>
</comment>
<evidence type="ECO:0000313" key="2">
    <source>
        <dbReference type="EMBL" id="KKK86319.1"/>
    </source>
</evidence>
<organism evidence="2">
    <name type="scientific">marine sediment metagenome</name>
    <dbReference type="NCBI Taxonomy" id="412755"/>
    <lineage>
        <taxon>unclassified sequences</taxon>
        <taxon>metagenomes</taxon>
        <taxon>ecological metagenomes</taxon>
    </lineage>
</organism>
<gene>
    <name evidence="2" type="ORF">LCGC14_2764420</name>
</gene>
<dbReference type="EMBL" id="LAZR01050898">
    <property type="protein sequence ID" value="KKK86319.1"/>
    <property type="molecule type" value="Genomic_DNA"/>
</dbReference>
<feature type="compositionally biased region" description="Basic residues" evidence="1">
    <location>
        <begin position="142"/>
        <end position="151"/>
    </location>
</feature>
<feature type="non-terminal residue" evidence="2">
    <location>
        <position position="1"/>
    </location>
</feature>
<proteinExistence type="predicted"/>